<dbReference type="AlphaFoldDB" id="K2QYC7"/>
<dbReference type="PATRIC" id="fig|1156935.5.peg.1179"/>
<evidence type="ECO:0000313" key="2">
    <source>
        <dbReference type="Proteomes" id="UP000007123"/>
    </source>
</evidence>
<accession>K2QYC7</accession>
<sequence>MARGSNHRQHLNVPADRMAKLEIVCWDDPIMRGTPQDPDGRFYIDGLVPLDVALEVNSFCVHAGSHLDMFGLDDLEPAEIANDTGRVLIDGLVPLVIAQKAQAICDAHNASLSSIGA</sequence>
<dbReference type="Proteomes" id="UP000007123">
    <property type="component" value="Unassembled WGS sequence"/>
</dbReference>
<evidence type="ECO:0000313" key="1">
    <source>
        <dbReference type="EMBL" id="EKF60567.1"/>
    </source>
</evidence>
<proteinExistence type="predicted"/>
<keyword evidence="2" id="KW-1185">Reference proteome</keyword>
<gene>
    <name evidence="1" type="ORF">QWE_05858</name>
</gene>
<protein>
    <submittedName>
        <fullName evidence="1">Uncharacterized protein</fullName>
    </submittedName>
</protein>
<dbReference type="STRING" id="1156935.QWE_05858"/>
<comment type="caution">
    <text evidence="1">The sequence shown here is derived from an EMBL/GenBank/DDBJ whole genome shotgun (WGS) entry which is preliminary data.</text>
</comment>
<dbReference type="OrthoDB" id="8084268at2"/>
<organism evidence="1 2">
    <name type="scientific">Agrobacterium albertimagni AOL15</name>
    <dbReference type="NCBI Taxonomy" id="1156935"/>
    <lineage>
        <taxon>Bacteria</taxon>
        <taxon>Pseudomonadati</taxon>
        <taxon>Pseudomonadota</taxon>
        <taxon>Alphaproteobacteria</taxon>
        <taxon>Hyphomicrobiales</taxon>
        <taxon>Rhizobiaceae</taxon>
        <taxon>Rhizobium/Agrobacterium group</taxon>
        <taxon>Agrobacterium</taxon>
    </lineage>
</organism>
<dbReference type="RefSeq" id="WP_006725170.1">
    <property type="nucleotide sequence ID" value="NZ_ALJF01000004.1"/>
</dbReference>
<name>K2QYC7_9HYPH</name>
<dbReference type="EMBL" id="ALJF01000004">
    <property type="protein sequence ID" value="EKF60567.1"/>
    <property type="molecule type" value="Genomic_DNA"/>
</dbReference>
<reference evidence="1 2" key="1">
    <citation type="journal article" date="2012" name="J. Bacteriol.">
        <title>Draft Genome Sequence of Agrobacterium albertimagni Strain AOL15.</title>
        <authorList>
            <person name="Trimble W.L."/>
            <person name="Phung le T."/>
            <person name="Meyer F."/>
            <person name="Gilbert J.A."/>
            <person name="Silver S."/>
        </authorList>
    </citation>
    <scope>NUCLEOTIDE SEQUENCE [LARGE SCALE GENOMIC DNA]</scope>
    <source>
        <strain evidence="1 2">AOL15</strain>
    </source>
</reference>